<dbReference type="eggNOG" id="COG1879">
    <property type="taxonomic scope" value="Bacteria"/>
</dbReference>
<dbReference type="SUPFAM" id="SSF47413">
    <property type="entry name" value="lambda repressor-like DNA-binding domains"/>
    <property type="match status" value="1"/>
</dbReference>
<dbReference type="GO" id="GO:0000976">
    <property type="term" value="F:transcription cis-regulatory region binding"/>
    <property type="evidence" value="ECO:0007669"/>
    <property type="project" value="TreeGrafter"/>
</dbReference>
<dbReference type="InterPro" id="IPR000843">
    <property type="entry name" value="HTH_LacI"/>
</dbReference>
<evidence type="ECO:0000256" key="2">
    <source>
        <dbReference type="ARBA" id="ARBA00023125"/>
    </source>
</evidence>
<name>A0A1U9YWA9_9HYPH</name>
<dbReference type="KEGG" id="mmed:Mame_00269"/>
<dbReference type="PROSITE" id="PS00356">
    <property type="entry name" value="HTH_LACI_1"/>
    <property type="match status" value="1"/>
</dbReference>
<dbReference type="SUPFAM" id="SSF53822">
    <property type="entry name" value="Periplasmic binding protein-like I"/>
    <property type="match status" value="1"/>
</dbReference>
<dbReference type="CDD" id="cd01392">
    <property type="entry name" value="HTH_LacI"/>
    <property type="match status" value="1"/>
</dbReference>
<keyword evidence="6" id="KW-1185">Reference proteome</keyword>
<dbReference type="AlphaFoldDB" id="A0A1U9YWA9"/>
<evidence type="ECO:0000313" key="5">
    <source>
        <dbReference type="EMBL" id="AQZ49652.1"/>
    </source>
</evidence>
<dbReference type="Pfam" id="PF13407">
    <property type="entry name" value="Peripla_BP_4"/>
    <property type="match status" value="1"/>
</dbReference>
<proteinExistence type="predicted"/>
<sequence>MRPTVHDIAIKAGVSLATVDRVMNGRPGVREKTKAKVEEAIRSLGYVRDVAAANLAKGRVYPFTFILPLNDNAFMAALRASVEQAGERGRIERTEISIIDVPAFDGDALAKALIAAGEEEPAGIALVAVDADPVRAAVGALKKKGIPVVTLVSDLEDSGRDHYAGVDNQAAGRTAATLLGRFIGPRAGSIAILVGSLSVRDHQNRLSGFSEGMALDFPNLQLTAPMEGRDDAAVAERLVEEALARDPDIIGIYSLGAGNRGLIAALEKARGNGREIVTIAHELSEHSRAALENGLFDAVLNQDAGHEVRSAIRVLKAEADGVPVIAAQERIRIDIFIKDNLP</sequence>
<dbReference type="STRING" id="1122214.Mame_00269"/>
<dbReference type="GO" id="GO:0003700">
    <property type="term" value="F:DNA-binding transcription factor activity"/>
    <property type="evidence" value="ECO:0007669"/>
    <property type="project" value="TreeGrafter"/>
</dbReference>
<keyword evidence="2" id="KW-0238">DNA-binding</keyword>
<feature type="domain" description="HTH lacI-type" evidence="4">
    <location>
        <begin position="3"/>
        <end position="57"/>
    </location>
</feature>
<dbReference type="PANTHER" id="PTHR30146">
    <property type="entry name" value="LACI-RELATED TRANSCRIPTIONAL REPRESSOR"/>
    <property type="match status" value="1"/>
</dbReference>
<dbReference type="SMART" id="SM00354">
    <property type="entry name" value="HTH_LACI"/>
    <property type="match status" value="1"/>
</dbReference>
<dbReference type="CDD" id="cd06307">
    <property type="entry name" value="PBP1_sugar_binding"/>
    <property type="match status" value="1"/>
</dbReference>
<accession>A0A1U9YWA9</accession>
<dbReference type="OrthoDB" id="9805774at2"/>
<gene>
    <name evidence="5" type="primary">ccpA_1</name>
    <name evidence="5" type="ORF">Mame_00269</name>
</gene>
<dbReference type="RefSeq" id="WP_018064736.1">
    <property type="nucleotide sequence ID" value="NZ_AQWH01000008.1"/>
</dbReference>
<dbReference type="PANTHER" id="PTHR30146:SF152">
    <property type="entry name" value="TRANSCRIPTIONAL REGULATORY PROTEIN"/>
    <property type="match status" value="1"/>
</dbReference>
<organism evidence="5 6">
    <name type="scientific">Martelella mediterranea DSM 17316</name>
    <dbReference type="NCBI Taxonomy" id="1122214"/>
    <lineage>
        <taxon>Bacteria</taxon>
        <taxon>Pseudomonadati</taxon>
        <taxon>Pseudomonadota</taxon>
        <taxon>Alphaproteobacteria</taxon>
        <taxon>Hyphomicrobiales</taxon>
        <taxon>Aurantimonadaceae</taxon>
        <taxon>Martelella</taxon>
    </lineage>
</organism>
<keyword evidence="3" id="KW-0804">Transcription</keyword>
<keyword evidence="1" id="KW-0805">Transcription regulation</keyword>
<dbReference type="Gene3D" id="1.10.260.40">
    <property type="entry name" value="lambda repressor-like DNA-binding domains"/>
    <property type="match status" value="1"/>
</dbReference>
<dbReference type="EMBL" id="CP020330">
    <property type="protein sequence ID" value="AQZ49652.1"/>
    <property type="molecule type" value="Genomic_DNA"/>
</dbReference>
<evidence type="ECO:0000313" key="6">
    <source>
        <dbReference type="Proteomes" id="UP000191135"/>
    </source>
</evidence>
<dbReference type="Proteomes" id="UP000191135">
    <property type="component" value="Chromosome"/>
</dbReference>
<dbReference type="InterPro" id="IPR028082">
    <property type="entry name" value="Peripla_BP_I"/>
</dbReference>
<evidence type="ECO:0000256" key="3">
    <source>
        <dbReference type="ARBA" id="ARBA00023163"/>
    </source>
</evidence>
<dbReference type="PROSITE" id="PS50932">
    <property type="entry name" value="HTH_LACI_2"/>
    <property type="match status" value="1"/>
</dbReference>
<dbReference type="Gene3D" id="3.40.50.2300">
    <property type="match status" value="2"/>
</dbReference>
<protein>
    <submittedName>
        <fullName evidence="5">Glucose-resistance amylase regulator</fullName>
    </submittedName>
</protein>
<evidence type="ECO:0000256" key="1">
    <source>
        <dbReference type="ARBA" id="ARBA00023015"/>
    </source>
</evidence>
<evidence type="ECO:0000259" key="4">
    <source>
        <dbReference type="PROSITE" id="PS50932"/>
    </source>
</evidence>
<dbReference type="Pfam" id="PF00356">
    <property type="entry name" value="LacI"/>
    <property type="match status" value="1"/>
</dbReference>
<reference evidence="5 6" key="1">
    <citation type="submission" date="2017-03" db="EMBL/GenBank/DDBJ databases">
        <title>Foreign affairs: Plasmid Transfer between Roseobacters and Rhizobia.</title>
        <authorList>
            <person name="Bartling P."/>
            <person name="Bunk B."/>
            <person name="Overmann J."/>
            <person name="Brinkmann H."/>
            <person name="Petersen J."/>
        </authorList>
    </citation>
    <scope>NUCLEOTIDE SEQUENCE [LARGE SCALE GENOMIC DNA]</scope>
    <source>
        <strain evidence="5 6">MACL11</strain>
    </source>
</reference>
<dbReference type="InterPro" id="IPR010982">
    <property type="entry name" value="Lambda_DNA-bd_dom_sf"/>
</dbReference>
<dbReference type="InterPro" id="IPR025997">
    <property type="entry name" value="SBP_2_dom"/>
</dbReference>